<name>A0A146K9D3_9EUKA</name>
<reference evidence="1" key="1">
    <citation type="submission" date="2015-07" db="EMBL/GenBank/DDBJ databases">
        <title>Adaptation to a free-living lifestyle via gene acquisitions in the diplomonad Trepomonas sp. PC1.</title>
        <authorList>
            <person name="Xu F."/>
            <person name="Jerlstrom-Hultqvist J."/>
            <person name="Kolisko M."/>
            <person name="Simpson A.G.B."/>
            <person name="Roger A.J."/>
            <person name="Svard S.G."/>
            <person name="Andersson J.O."/>
        </authorList>
    </citation>
    <scope>NUCLEOTIDE SEQUENCE</scope>
    <source>
        <strain evidence="1">PC1</strain>
    </source>
</reference>
<organism evidence="1">
    <name type="scientific">Trepomonas sp. PC1</name>
    <dbReference type="NCBI Taxonomy" id="1076344"/>
    <lineage>
        <taxon>Eukaryota</taxon>
        <taxon>Metamonada</taxon>
        <taxon>Diplomonadida</taxon>
        <taxon>Hexamitidae</taxon>
        <taxon>Hexamitinae</taxon>
        <taxon>Trepomonas</taxon>
    </lineage>
</organism>
<evidence type="ECO:0000313" key="1">
    <source>
        <dbReference type="EMBL" id="JAP92554.1"/>
    </source>
</evidence>
<dbReference type="AlphaFoldDB" id="A0A146K9D3"/>
<feature type="non-terminal residue" evidence="1">
    <location>
        <position position="110"/>
    </location>
</feature>
<proteinExistence type="predicted"/>
<dbReference type="EMBL" id="GDID01004052">
    <property type="protein sequence ID" value="JAP92554.1"/>
    <property type="molecule type" value="Transcribed_RNA"/>
</dbReference>
<protein>
    <submittedName>
        <fullName evidence="1">Uncharacterized protein</fullName>
    </submittedName>
</protein>
<accession>A0A146K9D3</accession>
<sequence length="110" mass="12889">CMDLFIDDNYKVFPEDLLLDVDSVFSSQEAYEQVTIKMQPFEGASGFLKTFLAESKELVLPRKNVDTLQIPDRYHSLKHQIDDDKAQQTLHFYNFIEQHTNVEDPTYIDL</sequence>
<gene>
    <name evidence="1" type="ORF">TPC1_15464</name>
</gene>
<feature type="non-terminal residue" evidence="1">
    <location>
        <position position="1"/>
    </location>
</feature>